<keyword evidence="4 5" id="KW-0472">Membrane</keyword>
<dbReference type="SUPFAM" id="SSF81343">
    <property type="entry name" value="Fumarate reductase respiratory complex transmembrane subunits"/>
    <property type="match status" value="1"/>
</dbReference>
<protein>
    <submittedName>
        <fullName evidence="6">Fumarate reductase subunit D</fullName>
    </submittedName>
</protein>
<evidence type="ECO:0000256" key="1">
    <source>
        <dbReference type="ARBA" id="ARBA00022475"/>
    </source>
</evidence>
<evidence type="ECO:0000313" key="6">
    <source>
        <dbReference type="EMBL" id="MBO8415313.1"/>
    </source>
</evidence>
<dbReference type="InterPro" id="IPR034804">
    <property type="entry name" value="SQR/QFR_C/D"/>
</dbReference>
<keyword evidence="3 5" id="KW-1133">Transmembrane helix</keyword>
<accession>A0A9D9GSD1</accession>
<dbReference type="EMBL" id="JADINH010000056">
    <property type="protein sequence ID" value="MBO8415313.1"/>
    <property type="molecule type" value="Genomic_DNA"/>
</dbReference>
<feature type="transmembrane region" description="Helical" evidence="5">
    <location>
        <begin position="56"/>
        <end position="75"/>
    </location>
</feature>
<feature type="transmembrane region" description="Helical" evidence="5">
    <location>
        <begin position="12"/>
        <end position="36"/>
    </location>
</feature>
<reference evidence="6" key="2">
    <citation type="journal article" date="2021" name="PeerJ">
        <title>Extensive microbial diversity within the chicken gut microbiome revealed by metagenomics and culture.</title>
        <authorList>
            <person name="Gilroy R."/>
            <person name="Ravi A."/>
            <person name="Getino M."/>
            <person name="Pursley I."/>
            <person name="Horton D.L."/>
            <person name="Alikhan N.F."/>
            <person name="Baker D."/>
            <person name="Gharbi K."/>
            <person name="Hall N."/>
            <person name="Watson M."/>
            <person name="Adriaenssens E.M."/>
            <person name="Foster-Nyarko E."/>
            <person name="Jarju S."/>
            <person name="Secka A."/>
            <person name="Antonio M."/>
            <person name="Oren A."/>
            <person name="Chaudhuri R.R."/>
            <person name="La Ragione R."/>
            <person name="Hildebrand F."/>
            <person name="Pallen M.J."/>
        </authorList>
    </citation>
    <scope>NUCLEOTIDE SEQUENCE</scope>
    <source>
        <strain evidence="6">17213</strain>
    </source>
</reference>
<dbReference type="GO" id="GO:0016020">
    <property type="term" value="C:membrane"/>
    <property type="evidence" value="ECO:0007669"/>
    <property type="project" value="InterPro"/>
</dbReference>
<dbReference type="Gene3D" id="1.20.1300.10">
    <property type="entry name" value="Fumarate reductase/succinate dehydrogenase, transmembrane subunit"/>
    <property type="match status" value="1"/>
</dbReference>
<evidence type="ECO:0000256" key="3">
    <source>
        <dbReference type="ARBA" id="ARBA00022989"/>
    </source>
</evidence>
<dbReference type="NCBIfam" id="NF003977">
    <property type="entry name" value="PRK05470.1-1"/>
    <property type="match status" value="1"/>
</dbReference>
<evidence type="ECO:0000313" key="7">
    <source>
        <dbReference type="Proteomes" id="UP000823631"/>
    </source>
</evidence>
<keyword evidence="2 5" id="KW-0812">Transmembrane</keyword>
<dbReference type="Pfam" id="PF02313">
    <property type="entry name" value="Fumarate_red_D"/>
    <property type="match status" value="1"/>
</dbReference>
<evidence type="ECO:0000256" key="2">
    <source>
        <dbReference type="ARBA" id="ARBA00022692"/>
    </source>
</evidence>
<dbReference type="InterPro" id="IPR003418">
    <property type="entry name" value="Fumarate_red_D"/>
</dbReference>
<sequence length="123" mass="13663">MHSPRSDEPIYWLLFGAGGLAMAIVVPSILIVLLAAGVASPDVNEGLLSFAQVKGLLGNWFLSLILFGVVFLTIWHSCHRIYHTLHDLTIHTTKLHFFVFYGLAACLSFALLALQFLVYCKLF</sequence>
<dbReference type="GO" id="GO:0006106">
    <property type="term" value="P:fumarate metabolic process"/>
    <property type="evidence" value="ECO:0007669"/>
    <property type="project" value="InterPro"/>
</dbReference>
<name>A0A9D9GSD1_9GAMM</name>
<feature type="transmembrane region" description="Helical" evidence="5">
    <location>
        <begin position="95"/>
        <end position="118"/>
    </location>
</feature>
<dbReference type="AlphaFoldDB" id="A0A9D9GSD1"/>
<evidence type="ECO:0000256" key="5">
    <source>
        <dbReference type="SAM" id="Phobius"/>
    </source>
</evidence>
<organism evidence="6 7">
    <name type="scientific">Candidatus Avisuccinivibrio stercorigallinarum</name>
    <dbReference type="NCBI Taxonomy" id="2840704"/>
    <lineage>
        <taxon>Bacteria</taxon>
        <taxon>Pseudomonadati</taxon>
        <taxon>Pseudomonadota</taxon>
        <taxon>Gammaproteobacteria</taxon>
        <taxon>Aeromonadales</taxon>
        <taxon>Succinivibrionaceae</taxon>
        <taxon>Succinivibrionaceae incertae sedis</taxon>
        <taxon>Candidatus Avisuccinivibrio</taxon>
    </lineage>
</organism>
<comment type="caution">
    <text evidence="6">The sequence shown here is derived from an EMBL/GenBank/DDBJ whole genome shotgun (WGS) entry which is preliminary data.</text>
</comment>
<reference evidence="6" key="1">
    <citation type="submission" date="2020-10" db="EMBL/GenBank/DDBJ databases">
        <authorList>
            <person name="Gilroy R."/>
        </authorList>
    </citation>
    <scope>NUCLEOTIDE SEQUENCE</scope>
    <source>
        <strain evidence="6">17213</strain>
    </source>
</reference>
<proteinExistence type="predicted"/>
<keyword evidence="1" id="KW-1003">Cell membrane</keyword>
<evidence type="ECO:0000256" key="4">
    <source>
        <dbReference type="ARBA" id="ARBA00023136"/>
    </source>
</evidence>
<dbReference type="Proteomes" id="UP000823631">
    <property type="component" value="Unassembled WGS sequence"/>
</dbReference>
<gene>
    <name evidence="6" type="ORF">IAB19_02905</name>
</gene>